<keyword evidence="2" id="KW-1185">Reference proteome</keyword>
<sequence length="48" mass="5526">MTVADIKIKLQIQNRKHTRKALLHTIKLLPTGNITLNYAKLPFKSPTR</sequence>
<organism evidence="1 2">
    <name type="scientific">Populus alba x Populus x berolinensis</name>
    <dbReference type="NCBI Taxonomy" id="444605"/>
    <lineage>
        <taxon>Eukaryota</taxon>
        <taxon>Viridiplantae</taxon>
        <taxon>Streptophyta</taxon>
        <taxon>Embryophyta</taxon>
        <taxon>Tracheophyta</taxon>
        <taxon>Spermatophyta</taxon>
        <taxon>Magnoliopsida</taxon>
        <taxon>eudicotyledons</taxon>
        <taxon>Gunneridae</taxon>
        <taxon>Pentapetalae</taxon>
        <taxon>rosids</taxon>
        <taxon>fabids</taxon>
        <taxon>Malpighiales</taxon>
        <taxon>Salicaceae</taxon>
        <taxon>Saliceae</taxon>
        <taxon>Populus</taxon>
    </lineage>
</organism>
<protein>
    <submittedName>
        <fullName evidence="1">Uncharacterized protein</fullName>
    </submittedName>
</protein>
<comment type="caution">
    <text evidence="1">The sequence shown here is derived from an EMBL/GenBank/DDBJ whole genome shotgun (WGS) entry which is preliminary data.</text>
</comment>
<evidence type="ECO:0000313" key="2">
    <source>
        <dbReference type="Proteomes" id="UP001164929"/>
    </source>
</evidence>
<gene>
    <name evidence="1" type="ORF">NC653_024201</name>
</gene>
<reference evidence="1" key="1">
    <citation type="journal article" date="2023" name="Mol. Ecol. Resour.">
        <title>Chromosome-level genome assembly of a triploid poplar Populus alba 'Berolinensis'.</title>
        <authorList>
            <person name="Chen S."/>
            <person name="Yu Y."/>
            <person name="Wang X."/>
            <person name="Wang S."/>
            <person name="Zhang T."/>
            <person name="Zhou Y."/>
            <person name="He R."/>
            <person name="Meng N."/>
            <person name="Wang Y."/>
            <person name="Liu W."/>
            <person name="Liu Z."/>
            <person name="Liu J."/>
            <person name="Guo Q."/>
            <person name="Huang H."/>
            <person name="Sederoff R.R."/>
            <person name="Wang G."/>
            <person name="Qu G."/>
            <person name="Chen S."/>
        </authorList>
    </citation>
    <scope>NUCLEOTIDE SEQUENCE</scope>
    <source>
        <strain evidence="1">SC-2020</strain>
    </source>
</reference>
<dbReference type="EMBL" id="JAQIZT010000010">
    <property type="protein sequence ID" value="KAJ6980770.1"/>
    <property type="molecule type" value="Genomic_DNA"/>
</dbReference>
<name>A0AAD6M8A3_9ROSI</name>
<proteinExistence type="predicted"/>
<accession>A0AAD6M8A3</accession>
<dbReference type="AlphaFoldDB" id="A0AAD6M8A3"/>
<evidence type="ECO:0000313" key="1">
    <source>
        <dbReference type="EMBL" id="KAJ6980770.1"/>
    </source>
</evidence>
<dbReference type="Proteomes" id="UP001164929">
    <property type="component" value="Chromosome 10"/>
</dbReference>